<accession>A0A7W7Q387</accession>
<dbReference type="Gene3D" id="1.25.40.10">
    <property type="entry name" value="Tetratricopeptide repeat domain"/>
    <property type="match status" value="1"/>
</dbReference>
<gene>
    <name evidence="3" type="ORF">FHR82_002235</name>
</gene>
<evidence type="ECO:0000256" key="1">
    <source>
        <dbReference type="PROSITE-ProRule" id="PRU00339"/>
    </source>
</evidence>
<evidence type="ECO:0000313" key="4">
    <source>
        <dbReference type="Proteomes" id="UP000520767"/>
    </source>
</evidence>
<feature type="region of interest" description="Disordered" evidence="2">
    <location>
        <begin position="211"/>
        <end position="231"/>
    </location>
</feature>
<feature type="repeat" description="TPR" evidence="1">
    <location>
        <begin position="41"/>
        <end position="74"/>
    </location>
</feature>
<keyword evidence="1" id="KW-0802">TPR repeat</keyword>
<dbReference type="Pfam" id="PF13424">
    <property type="entry name" value="TPR_12"/>
    <property type="match status" value="2"/>
</dbReference>
<dbReference type="AlphaFoldDB" id="A0A7W7Q387"/>
<proteinExistence type="predicted"/>
<keyword evidence="4" id="KW-1185">Reference proteome</keyword>
<reference evidence="3 4" key="1">
    <citation type="submission" date="2020-08" db="EMBL/GenBank/DDBJ databases">
        <title>Genomic Encyclopedia of Type Strains, Phase III (KMG-III): the genomes of soil and plant-associated and newly described type strains.</title>
        <authorList>
            <person name="Whitman W."/>
        </authorList>
    </citation>
    <scope>NUCLEOTIDE SEQUENCE [LARGE SCALE GENOMIC DNA]</scope>
    <source>
        <strain evidence="3 4">CECT 8960</strain>
    </source>
</reference>
<dbReference type="PANTHER" id="PTHR10098">
    <property type="entry name" value="RAPSYN-RELATED"/>
    <property type="match status" value="1"/>
</dbReference>
<dbReference type="Proteomes" id="UP000520767">
    <property type="component" value="Unassembled WGS sequence"/>
</dbReference>
<sequence>MYFHVRRAGTYTELKRWGSAQDAFEQARILAEAHGDRALHAWTLNDIGLLAIRQERYEDALDMLSEALSLSRDLNSARLEAVIHGNLGEACMALGRHEPALDHCRRGLRLRRLAGDRHGEAWAVYNVACAWARLGDHEQAMAICREAIALGRTVGNIAESVAPALDTLASCLHHVGRTAEALDSWREAAELFDRYGRPDDAERVRARCRAAEDAGKAVDDGDHQDRADDEV</sequence>
<comment type="caution">
    <text evidence="3">The sequence shown here is derived from an EMBL/GenBank/DDBJ whole genome shotgun (WGS) entry which is preliminary data.</text>
</comment>
<dbReference type="EMBL" id="JACHJQ010000002">
    <property type="protein sequence ID" value="MBB4906018.1"/>
    <property type="molecule type" value="Genomic_DNA"/>
</dbReference>
<dbReference type="InterPro" id="IPR011990">
    <property type="entry name" value="TPR-like_helical_dom_sf"/>
</dbReference>
<dbReference type="InterPro" id="IPR019734">
    <property type="entry name" value="TPR_rpt"/>
</dbReference>
<organism evidence="3 4">
    <name type="scientific">Actinophytocola algeriensis</name>
    <dbReference type="NCBI Taxonomy" id="1768010"/>
    <lineage>
        <taxon>Bacteria</taxon>
        <taxon>Bacillati</taxon>
        <taxon>Actinomycetota</taxon>
        <taxon>Actinomycetes</taxon>
        <taxon>Pseudonocardiales</taxon>
        <taxon>Pseudonocardiaceae</taxon>
    </lineage>
</organism>
<dbReference type="SUPFAM" id="SSF48452">
    <property type="entry name" value="TPR-like"/>
    <property type="match status" value="1"/>
</dbReference>
<dbReference type="PROSITE" id="PS50005">
    <property type="entry name" value="TPR"/>
    <property type="match status" value="1"/>
</dbReference>
<name>A0A7W7Q387_9PSEU</name>
<protein>
    <submittedName>
        <fullName evidence="3">Tetratricopeptide (TPR) repeat protein</fullName>
    </submittedName>
</protein>
<evidence type="ECO:0000313" key="3">
    <source>
        <dbReference type="EMBL" id="MBB4906018.1"/>
    </source>
</evidence>
<dbReference type="SMART" id="SM00028">
    <property type="entry name" value="TPR"/>
    <property type="match status" value="5"/>
</dbReference>
<dbReference type="RefSeq" id="WP_184810154.1">
    <property type="nucleotide sequence ID" value="NZ_JACHJQ010000002.1"/>
</dbReference>
<evidence type="ECO:0000256" key="2">
    <source>
        <dbReference type="SAM" id="MobiDB-lite"/>
    </source>
</evidence>